<dbReference type="AlphaFoldDB" id="A0A0E3QML2"/>
<dbReference type="SMART" id="SM00710">
    <property type="entry name" value="PbH1"/>
    <property type="match status" value="7"/>
</dbReference>
<dbReference type="Gene3D" id="2.160.20.10">
    <property type="entry name" value="Single-stranded right-handed beta-helix, Pectin lyase-like"/>
    <property type="match status" value="2"/>
</dbReference>
<evidence type="ECO:0000259" key="1">
    <source>
        <dbReference type="SMART" id="SM00722"/>
    </source>
</evidence>
<evidence type="ECO:0000313" key="3">
    <source>
        <dbReference type="Proteomes" id="UP000033038"/>
    </source>
</evidence>
<dbReference type="RefSeq" id="WP_011307698.1">
    <property type="nucleotide sequence ID" value="NZ_CP009526.1"/>
</dbReference>
<dbReference type="Pfam" id="PF05048">
    <property type="entry name" value="NosD"/>
    <property type="match status" value="1"/>
</dbReference>
<protein>
    <submittedName>
        <fullName evidence="2">Cell surface protein</fullName>
    </submittedName>
</protein>
<dbReference type="InterPro" id="IPR006633">
    <property type="entry name" value="Carb-bd_sugar_hydrolysis-dom"/>
</dbReference>
<organism evidence="2 3">
    <name type="scientific">Methanosarcina barkeri str. Wiesmoor</name>
    <dbReference type="NCBI Taxonomy" id="1434109"/>
    <lineage>
        <taxon>Archaea</taxon>
        <taxon>Methanobacteriati</taxon>
        <taxon>Methanobacteriota</taxon>
        <taxon>Stenosarchaea group</taxon>
        <taxon>Methanomicrobia</taxon>
        <taxon>Methanosarcinales</taxon>
        <taxon>Methanosarcinaceae</taxon>
        <taxon>Methanosarcina</taxon>
    </lineage>
</organism>
<sequence>MKRKSIQNICIIFLLVLGATATQVSAAVLTVGVKGGENYTSIQEAVNNSQNGDTIVVSPGIYIENVNVNKEIAIISKTDVSGDRLNRTYVIGAVPTNDVFSINSNNVKITGFHIMGGPSGINAYQEVGLYLEGVQNCSLSNNTLMLNDVGIGLNNSQGNFLDNNRIGLGSTGIILSRSNENKLSNNLVETNDEGILLDNSTNNTLMNNTAESNDIGVLLATSKTNTLGYNSISRNSYGIVLEDMAESNTLTNNSLYMNGLGMYLRGSTGNMISLNKFFNFINAVDEGTNSWNSSSAGNKWKDYNGTDADGNGIGDTPYVVNQTTGSIDYMPLANNVSSGNQ</sequence>
<dbReference type="SMART" id="SM00722">
    <property type="entry name" value="CASH"/>
    <property type="match status" value="2"/>
</dbReference>
<name>A0A0E3QML2_METBA</name>
<dbReference type="InterPro" id="IPR012334">
    <property type="entry name" value="Pectin_lyas_fold"/>
</dbReference>
<evidence type="ECO:0000313" key="2">
    <source>
        <dbReference type="EMBL" id="AKB51224.1"/>
    </source>
</evidence>
<gene>
    <name evidence="2" type="ORF">MSBRW_1971</name>
</gene>
<dbReference type="Proteomes" id="UP000033038">
    <property type="component" value="Chromosome"/>
</dbReference>
<dbReference type="HOGENOM" id="CLU_042496_0_0_2"/>
<dbReference type="NCBIfam" id="TIGR03804">
    <property type="entry name" value="para_beta_helix"/>
    <property type="match status" value="6"/>
</dbReference>
<dbReference type="InterPro" id="IPR006626">
    <property type="entry name" value="PbH1"/>
</dbReference>
<dbReference type="EMBL" id="CP009526">
    <property type="protein sequence ID" value="AKB51224.1"/>
    <property type="molecule type" value="Genomic_DNA"/>
</dbReference>
<dbReference type="InterPro" id="IPR011050">
    <property type="entry name" value="Pectin_lyase_fold/virulence"/>
</dbReference>
<dbReference type="SUPFAM" id="SSF51126">
    <property type="entry name" value="Pectin lyase-like"/>
    <property type="match status" value="1"/>
</dbReference>
<dbReference type="PATRIC" id="fig|1434109.4.peg.2526"/>
<dbReference type="KEGG" id="mbw:MSBRW_1971"/>
<dbReference type="GeneID" id="24823480"/>
<feature type="domain" description="Carbohydrate-binding/sugar hydrolysis" evidence="1">
    <location>
        <begin position="57"/>
        <end position="198"/>
    </location>
</feature>
<feature type="domain" description="Carbohydrate-binding/sugar hydrolysis" evidence="1">
    <location>
        <begin position="210"/>
        <end position="329"/>
    </location>
</feature>
<accession>A0A0E3QML2</accession>
<proteinExistence type="predicted"/>
<reference evidence="2 3" key="1">
    <citation type="submission" date="2014-07" db="EMBL/GenBank/DDBJ databases">
        <title>Methanogenic archaea and the global carbon cycle.</title>
        <authorList>
            <person name="Henriksen J.R."/>
            <person name="Luke J."/>
            <person name="Reinhart S."/>
            <person name="Benedict M.N."/>
            <person name="Youngblut N.D."/>
            <person name="Metcalf M.E."/>
            <person name="Whitaker R.J."/>
            <person name="Metcalf W.W."/>
        </authorList>
    </citation>
    <scope>NUCLEOTIDE SEQUENCE [LARGE SCALE GENOMIC DNA]</scope>
    <source>
        <strain evidence="2 3">Wiesmoor</strain>
    </source>
</reference>
<dbReference type="InterPro" id="IPR022441">
    <property type="entry name" value="Para_beta_helix_rpt-2"/>
</dbReference>
<dbReference type="InterPro" id="IPR007742">
    <property type="entry name" value="NosD_dom"/>
</dbReference>